<keyword evidence="3" id="KW-1185">Reference proteome</keyword>
<dbReference type="AlphaFoldDB" id="A0A423TGT7"/>
<keyword evidence="1" id="KW-1133">Transmembrane helix</keyword>
<evidence type="ECO:0000313" key="2">
    <source>
        <dbReference type="EMBL" id="ROT75668.1"/>
    </source>
</evidence>
<proteinExistence type="predicted"/>
<dbReference type="EMBL" id="QCYY01001747">
    <property type="protein sequence ID" value="ROT75668.1"/>
    <property type="molecule type" value="Genomic_DNA"/>
</dbReference>
<keyword evidence="1" id="KW-0812">Transmembrane</keyword>
<name>A0A423TGT7_PENVA</name>
<reference evidence="2 3" key="2">
    <citation type="submission" date="2019-01" db="EMBL/GenBank/DDBJ databases">
        <title>The decoding of complex shrimp genome reveals the adaptation for benthos swimmer, frequently molting mechanism and breeding impact on genome.</title>
        <authorList>
            <person name="Sun Y."/>
            <person name="Gao Y."/>
            <person name="Yu Y."/>
        </authorList>
    </citation>
    <scope>NUCLEOTIDE SEQUENCE [LARGE SCALE GENOMIC DNA]</scope>
    <source>
        <tissue evidence="2">Muscle</tissue>
    </source>
</reference>
<comment type="caution">
    <text evidence="2">The sequence shown here is derived from an EMBL/GenBank/DDBJ whole genome shotgun (WGS) entry which is preliminary data.</text>
</comment>
<reference evidence="2 3" key="1">
    <citation type="submission" date="2018-04" db="EMBL/GenBank/DDBJ databases">
        <authorList>
            <person name="Zhang X."/>
            <person name="Yuan J."/>
            <person name="Li F."/>
            <person name="Xiang J."/>
        </authorList>
    </citation>
    <scope>NUCLEOTIDE SEQUENCE [LARGE SCALE GENOMIC DNA]</scope>
    <source>
        <tissue evidence="2">Muscle</tissue>
    </source>
</reference>
<evidence type="ECO:0000313" key="3">
    <source>
        <dbReference type="Proteomes" id="UP000283509"/>
    </source>
</evidence>
<dbReference type="Proteomes" id="UP000283509">
    <property type="component" value="Unassembled WGS sequence"/>
</dbReference>
<protein>
    <submittedName>
        <fullName evidence="2">Uncharacterized protein</fullName>
    </submittedName>
</protein>
<feature type="transmembrane region" description="Helical" evidence="1">
    <location>
        <begin position="36"/>
        <end position="60"/>
    </location>
</feature>
<sequence>MTIFPLLSSRLEEDHPAGQSAAPQADDSCCQNPRTLAIVGGVSLMVKAILGLSLAIYMLHLRQQNAWVGVVFSGLTLVAITPILFWGIHFEKRGFLAVWLLWNLSEITINICVLVVLVHKFTPIPTPLVIGIFANVTWTSLASRPVYVYRRVLKALDPSIESEPHF</sequence>
<evidence type="ECO:0000256" key="1">
    <source>
        <dbReference type="SAM" id="Phobius"/>
    </source>
</evidence>
<accession>A0A423TGT7</accession>
<dbReference type="OrthoDB" id="6374733at2759"/>
<feature type="transmembrane region" description="Helical" evidence="1">
    <location>
        <begin position="95"/>
        <end position="118"/>
    </location>
</feature>
<feature type="transmembrane region" description="Helical" evidence="1">
    <location>
        <begin position="66"/>
        <end position="88"/>
    </location>
</feature>
<gene>
    <name evidence="2" type="ORF">C7M84_005774</name>
</gene>
<organism evidence="2 3">
    <name type="scientific">Penaeus vannamei</name>
    <name type="common">Whiteleg shrimp</name>
    <name type="synonym">Litopenaeus vannamei</name>
    <dbReference type="NCBI Taxonomy" id="6689"/>
    <lineage>
        <taxon>Eukaryota</taxon>
        <taxon>Metazoa</taxon>
        <taxon>Ecdysozoa</taxon>
        <taxon>Arthropoda</taxon>
        <taxon>Crustacea</taxon>
        <taxon>Multicrustacea</taxon>
        <taxon>Malacostraca</taxon>
        <taxon>Eumalacostraca</taxon>
        <taxon>Eucarida</taxon>
        <taxon>Decapoda</taxon>
        <taxon>Dendrobranchiata</taxon>
        <taxon>Penaeoidea</taxon>
        <taxon>Penaeidae</taxon>
        <taxon>Penaeus</taxon>
    </lineage>
</organism>
<feature type="transmembrane region" description="Helical" evidence="1">
    <location>
        <begin position="124"/>
        <end position="141"/>
    </location>
</feature>
<keyword evidence="1" id="KW-0472">Membrane</keyword>